<dbReference type="GO" id="GO:0016787">
    <property type="term" value="F:hydrolase activity"/>
    <property type="evidence" value="ECO:0007669"/>
    <property type="project" value="UniProtKB-KW"/>
</dbReference>
<dbReference type="Proteomes" id="UP000034539">
    <property type="component" value="Unassembled WGS sequence"/>
</dbReference>
<accession>A0A0G0Q864</accession>
<dbReference type="NCBIfam" id="TIGR01076">
    <property type="entry name" value="sortase_fam"/>
    <property type="match status" value="1"/>
</dbReference>
<name>A0A0G0Q864_9BACT</name>
<dbReference type="InterPro" id="IPR005754">
    <property type="entry name" value="Sortase"/>
</dbReference>
<dbReference type="AlphaFoldDB" id="A0A0G0Q864"/>
<sequence>MKLKFFKLFLPVGGVILITIDIIGFNGSPVFNKTDGRGQLVSSFSEEPVKVDNQLLTEKNGPSKNPPERIIIPGVGIDLPVKEAKVVNGYWEVFPTGAGWGIGSGYPGEKGNQVIFSHARKGMFLPLRQVRKEDNVYVLTRDKWYIYKITDIKGVLPSQIEVVAPTPDETLTLFTCTGYGDSKRLIVIAKKV</sequence>
<evidence type="ECO:0000313" key="2">
    <source>
        <dbReference type="EMBL" id="KKR33531.1"/>
    </source>
</evidence>
<dbReference type="InterPro" id="IPR023365">
    <property type="entry name" value="Sortase_dom-sf"/>
</dbReference>
<comment type="caution">
    <text evidence="2">The sequence shown here is derived from an EMBL/GenBank/DDBJ whole genome shotgun (WGS) entry which is preliminary data.</text>
</comment>
<reference evidence="2 3" key="1">
    <citation type="journal article" date="2015" name="Nature">
        <title>rRNA introns, odd ribosomes, and small enigmatic genomes across a large radiation of phyla.</title>
        <authorList>
            <person name="Brown C.T."/>
            <person name="Hug L.A."/>
            <person name="Thomas B.C."/>
            <person name="Sharon I."/>
            <person name="Castelle C.J."/>
            <person name="Singh A."/>
            <person name="Wilkins M.J."/>
            <person name="Williams K.H."/>
            <person name="Banfield J.F."/>
        </authorList>
    </citation>
    <scope>NUCLEOTIDE SEQUENCE [LARGE SCALE GENOMIC DNA]</scope>
</reference>
<dbReference type="Pfam" id="PF04203">
    <property type="entry name" value="Sortase"/>
    <property type="match status" value="1"/>
</dbReference>
<keyword evidence="1" id="KW-0378">Hydrolase</keyword>
<dbReference type="EMBL" id="LBXN01000015">
    <property type="protein sequence ID" value="KKR33531.1"/>
    <property type="molecule type" value="Genomic_DNA"/>
</dbReference>
<dbReference type="Gene3D" id="2.40.260.10">
    <property type="entry name" value="Sortase"/>
    <property type="match status" value="1"/>
</dbReference>
<dbReference type="SUPFAM" id="SSF63817">
    <property type="entry name" value="Sortase"/>
    <property type="match status" value="1"/>
</dbReference>
<evidence type="ECO:0000313" key="3">
    <source>
        <dbReference type="Proteomes" id="UP000034539"/>
    </source>
</evidence>
<gene>
    <name evidence="2" type="ORF">UT63_C0015G0012</name>
</gene>
<protein>
    <submittedName>
        <fullName evidence="2">Sortase family protein</fullName>
    </submittedName>
</protein>
<organism evidence="2 3">
    <name type="scientific">Candidatus Gottesmanbacteria bacterium GW2011_GWC2_39_8</name>
    <dbReference type="NCBI Taxonomy" id="1618450"/>
    <lineage>
        <taxon>Bacteria</taxon>
        <taxon>Candidatus Gottesmaniibacteriota</taxon>
    </lineage>
</organism>
<evidence type="ECO:0000256" key="1">
    <source>
        <dbReference type="ARBA" id="ARBA00022801"/>
    </source>
</evidence>
<proteinExistence type="predicted"/>